<dbReference type="InterPro" id="IPR015943">
    <property type="entry name" value="WD40/YVTN_repeat-like_dom_sf"/>
</dbReference>
<evidence type="ECO:0000256" key="1">
    <source>
        <dbReference type="ARBA" id="ARBA00022574"/>
    </source>
</evidence>
<evidence type="ECO:0000256" key="2">
    <source>
        <dbReference type="ARBA" id="ARBA00022737"/>
    </source>
</evidence>
<dbReference type="VEuPathDB" id="FungiDB:A1Q1_06243"/>
<comment type="caution">
    <text evidence="4">The sequence shown here is derived from an EMBL/GenBank/DDBJ whole genome shotgun (WGS) entry which is preliminary data.</text>
</comment>
<dbReference type="EMBL" id="ALBS01000329">
    <property type="protein sequence ID" value="EJT45299.1"/>
    <property type="molecule type" value="Genomic_DNA"/>
</dbReference>
<sequence>MPTTSSLHALIAHYLATNYPAALPSFLSSTNTPAPDLSNPPVPDLQTLVSDGQSYELARQLGSSSITQDGEGWNAPLEKLAQVPLREGDGLKPAREIPVLTTGNLLALATGLIPEREFDTASAEYRARWRAGVVVSSADKGVRVLDYESGEEKHLLHPHASPAISLALHPTHRRYLVSGAMDGSTVITDLVTSTPVQTFQQTKFVVRVCFSPDGRWLSTASYDRTINVYENTHSPSLGVRADEYHAAAEEGGVGDEVPIIDRDDDPELACEPGLGYVLRHTVKTEGNPEAVLFHPKSEWMIWTERGGFEMKYLRLPGERSERGERGESVIGVGTGAGTQSAGEDVAMDGVDGTEGVKPWDIRSKSFNAHPGDTHVSFSVLDMALHPSGRMIACVTGDHASGGERVLVYGTELDEVSLSSSLEHES</sequence>
<dbReference type="PANTHER" id="PTHR19848">
    <property type="entry name" value="WD40 REPEAT PROTEIN"/>
    <property type="match status" value="1"/>
</dbReference>
<feature type="region of interest" description="Disordered" evidence="3">
    <location>
        <begin position="324"/>
        <end position="346"/>
    </location>
</feature>
<keyword evidence="2" id="KW-0677">Repeat</keyword>
<keyword evidence="1" id="KW-0853">WD repeat</keyword>
<dbReference type="Pfam" id="PF00400">
    <property type="entry name" value="WD40"/>
    <property type="match status" value="1"/>
</dbReference>
<dbReference type="GeneID" id="25989755"/>
<accession>J6ELW5</accession>
<gene>
    <name evidence="4" type="ORF">A1Q1_06243</name>
</gene>
<dbReference type="KEGG" id="tasa:A1Q1_06243"/>
<dbReference type="SUPFAM" id="SSF50978">
    <property type="entry name" value="WD40 repeat-like"/>
    <property type="match status" value="1"/>
</dbReference>
<dbReference type="InterPro" id="IPR036322">
    <property type="entry name" value="WD40_repeat_dom_sf"/>
</dbReference>
<organism evidence="4 5">
    <name type="scientific">Trichosporon asahii var. asahii (strain ATCC 90039 / CBS 2479 / JCM 2466 / KCTC 7840 / NBRC 103889/ NCYC 2677 / UAMH 7654)</name>
    <name type="common">Yeast</name>
    <dbReference type="NCBI Taxonomy" id="1186058"/>
    <lineage>
        <taxon>Eukaryota</taxon>
        <taxon>Fungi</taxon>
        <taxon>Dikarya</taxon>
        <taxon>Basidiomycota</taxon>
        <taxon>Agaricomycotina</taxon>
        <taxon>Tremellomycetes</taxon>
        <taxon>Trichosporonales</taxon>
        <taxon>Trichosporonaceae</taxon>
        <taxon>Trichosporon</taxon>
    </lineage>
</organism>
<proteinExistence type="predicted"/>
<dbReference type="Proteomes" id="UP000002748">
    <property type="component" value="Unassembled WGS sequence"/>
</dbReference>
<evidence type="ECO:0000256" key="3">
    <source>
        <dbReference type="SAM" id="MobiDB-lite"/>
    </source>
</evidence>
<dbReference type="OrthoDB" id="1932312at2759"/>
<dbReference type="InterPro" id="IPR001680">
    <property type="entry name" value="WD40_rpt"/>
</dbReference>
<name>J6ELW5_TRIAS</name>
<dbReference type="Gene3D" id="2.130.10.10">
    <property type="entry name" value="YVTN repeat-like/Quinoprotein amine dehydrogenase"/>
    <property type="match status" value="1"/>
</dbReference>
<dbReference type="AlphaFoldDB" id="J6ELW5"/>
<dbReference type="HOGENOM" id="CLU_029207_1_0_1"/>
<dbReference type="RefSeq" id="XP_014176927.1">
    <property type="nucleotide sequence ID" value="XM_014321452.1"/>
</dbReference>
<dbReference type="PANTHER" id="PTHR19848:SF8">
    <property type="entry name" value="F-BOX AND WD REPEAT DOMAIN CONTAINING 7"/>
    <property type="match status" value="1"/>
</dbReference>
<protein>
    <submittedName>
        <fullName evidence="4">Uncharacterized protein</fullName>
    </submittedName>
</protein>
<evidence type="ECO:0000313" key="5">
    <source>
        <dbReference type="Proteomes" id="UP000002748"/>
    </source>
</evidence>
<dbReference type="SMART" id="SM00320">
    <property type="entry name" value="WD40"/>
    <property type="match status" value="3"/>
</dbReference>
<evidence type="ECO:0000313" key="4">
    <source>
        <dbReference type="EMBL" id="EJT45299.1"/>
    </source>
</evidence>
<reference evidence="4 5" key="1">
    <citation type="journal article" date="2012" name="Eukaryot. Cell">
        <title>Draft genome sequence of CBS 2479, the standard type strain of Trichosporon asahii.</title>
        <authorList>
            <person name="Yang R.Y."/>
            <person name="Li H.T."/>
            <person name="Zhu H."/>
            <person name="Zhou G.P."/>
            <person name="Wang M."/>
            <person name="Wang L."/>
        </authorList>
    </citation>
    <scope>NUCLEOTIDE SEQUENCE [LARGE SCALE GENOMIC DNA]</scope>
    <source>
        <strain evidence="5">ATCC 90039 / CBS 2479 / JCM 2466 / KCTC 7840 / NCYC 2677 / UAMH 7654</strain>
    </source>
</reference>